<evidence type="ECO:0000313" key="2">
    <source>
        <dbReference type="EMBL" id="KXZ49910.1"/>
    </source>
</evidence>
<gene>
    <name evidence="2" type="ORF">GPECTOR_19g361</name>
</gene>
<protein>
    <submittedName>
        <fullName evidence="2">Uncharacterized protein</fullName>
    </submittedName>
</protein>
<proteinExistence type="predicted"/>
<accession>A0A150GKN4</accession>
<keyword evidence="3" id="KW-1185">Reference proteome</keyword>
<dbReference type="EMBL" id="LSYV01000020">
    <property type="protein sequence ID" value="KXZ49910.1"/>
    <property type="molecule type" value="Genomic_DNA"/>
</dbReference>
<dbReference type="AlphaFoldDB" id="A0A150GKN4"/>
<organism evidence="2 3">
    <name type="scientific">Gonium pectorale</name>
    <name type="common">Green alga</name>
    <dbReference type="NCBI Taxonomy" id="33097"/>
    <lineage>
        <taxon>Eukaryota</taxon>
        <taxon>Viridiplantae</taxon>
        <taxon>Chlorophyta</taxon>
        <taxon>core chlorophytes</taxon>
        <taxon>Chlorophyceae</taxon>
        <taxon>CS clade</taxon>
        <taxon>Chlamydomonadales</taxon>
        <taxon>Volvocaceae</taxon>
        <taxon>Gonium</taxon>
    </lineage>
</organism>
<dbReference type="Proteomes" id="UP000075714">
    <property type="component" value="Unassembled WGS sequence"/>
</dbReference>
<dbReference type="OrthoDB" id="532473at2759"/>
<feature type="region of interest" description="Disordered" evidence="1">
    <location>
        <begin position="348"/>
        <end position="396"/>
    </location>
</feature>
<name>A0A150GKN4_GONPE</name>
<evidence type="ECO:0000313" key="3">
    <source>
        <dbReference type="Proteomes" id="UP000075714"/>
    </source>
</evidence>
<feature type="compositionally biased region" description="Pro residues" evidence="1">
    <location>
        <begin position="348"/>
        <end position="394"/>
    </location>
</feature>
<comment type="caution">
    <text evidence="2">The sequence shown here is derived from an EMBL/GenBank/DDBJ whole genome shotgun (WGS) entry which is preliminary data.</text>
</comment>
<reference evidence="3" key="1">
    <citation type="journal article" date="2016" name="Nat. Commun.">
        <title>The Gonium pectorale genome demonstrates co-option of cell cycle regulation during the evolution of multicellularity.</title>
        <authorList>
            <person name="Hanschen E.R."/>
            <person name="Marriage T.N."/>
            <person name="Ferris P.J."/>
            <person name="Hamaji T."/>
            <person name="Toyoda A."/>
            <person name="Fujiyama A."/>
            <person name="Neme R."/>
            <person name="Noguchi H."/>
            <person name="Minakuchi Y."/>
            <person name="Suzuki M."/>
            <person name="Kawai-Toyooka H."/>
            <person name="Smith D.R."/>
            <person name="Sparks H."/>
            <person name="Anderson J."/>
            <person name="Bakaric R."/>
            <person name="Luria V."/>
            <person name="Karger A."/>
            <person name="Kirschner M.W."/>
            <person name="Durand P.M."/>
            <person name="Michod R.E."/>
            <person name="Nozaki H."/>
            <person name="Olson B.J."/>
        </authorList>
    </citation>
    <scope>NUCLEOTIDE SEQUENCE [LARGE SCALE GENOMIC DNA]</scope>
    <source>
        <strain evidence="3">NIES-2863</strain>
    </source>
</reference>
<evidence type="ECO:0000256" key="1">
    <source>
        <dbReference type="SAM" id="MobiDB-lite"/>
    </source>
</evidence>
<sequence>MASTLQLVPEETVATLAELVNRTGSMLVVVAAAYAEPDYNALLAPFLGRWPNCDWIPMRSAAVAVYSFPGTPVSLFSGTNSVSITSFECEIGAKLYQTSDGRAPVYMFYTPGGGWVKLLGFDWGAPDAQLVLLTDASDAPQPPDAFRKTQLLISTLLLLGPTAVASRTTPGFAAVHTVYDNTYVALTSEEKERLRSLVIRGKTLLALVITGDASAPDLSDMMTELTGARRTLRCTKRTLNKASVVAVENATYGGVLGLPTFAPAMTPVQVTLGLACGVGRRVLAVADSDTEGVVWEVPLGLGIVRLVGYDFTSGGATAAMQSSGNVASSQRLQAAAAVAAVYGKTMLPPPAPPRPPNPLPPPASLSPPSPRRSPPPPPSPPAPPGPPPPSPPPLELRDSAAVILQDDADSPDQANIIKLTDGIQGLGVDVASSATPVPGAPVHIGFDTTLLRMAPGNLTALAELVRAGRTALSVVVTSGTPDANRTAVLANITGVRNLLCATGPVANGRRVNRVAAIAADIKSTGWRAQADTRSARCSAGRVVFSPADSNGEGVVLELPVIGGAAGSVVRLIGYNFASGGRGDNRKPLSTLASYPTSVLLTA</sequence>